<organism evidence="2 3">
    <name type="scientific">Piromyces finnis</name>
    <dbReference type="NCBI Taxonomy" id="1754191"/>
    <lineage>
        <taxon>Eukaryota</taxon>
        <taxon>Fungi</taxon>
        <taxon>Fungi incertae sedis</taxon>
        <taxon>Chytridiomycota</taxon>
        <taxon>Chytridiomycota incertae sedis</taxon>
        <taxon>Neocallimastigomycetes</taxon>
        <taxon>Neocallimastigales</taxon>
        <taxon>Neocallimastigaceae</taxon>
        <taxon>Piromyces</taxon>
    </lineage>
</organism>
<comment type="caution">
    <text evidence="2">The sequence shown here is derived from an EMBL/GenBank/DDBJ whole genome shotgun (WGS) entry which is preliminary data.</text>
</comment>
<feature type="transmembrane region" description="Helical" evidence="1">
    <location>
        <begin position="6"/>
        <end position="24"/>
    </location>
</feature>
<reference evidence="2 3" key="2">
    <citation type="submission" date="2016-08" db="EMBL/GenBank/DDBJ databases">
        <title>Pervasive Adenine N6-methylation of Active Genes in Fungi.</title>
        <authorList>
            <consortium name="DOE Joint Genome Institute"/>
            <person name="Mondo S.J."/>
            <person name="Dannebaum R.O."/>
            <person name="Kuo R.C."/>
            <person name="Labutti K."/>
            <person name="Haridas S."/>
            <person name="Kuo A."/>
            <person name="Salamov A."/>
            <person name="Ahrendt S.R."/>
            <person name="Lipzen A."/>
            <person name="Sullivan W."/>
            <person name="Andreopoulos W.B."/>
            <person name="Clum A."/>
            <person name="Lindquist E."/>
            <person name="Daum C."/>
            <person name="Ramamoorthy G.K."/>
            <person name="Gryganskyi A."/>
            <person name="Culley D."/>
            <person name="Magnuson J.K."/>
            <person name="James T.Y."/>
            <person name="O'Malley M.A."/>
            <person name="Stajich J.E."/>
            <person name="Spatafora J.W."/>
            <person name="Visel A."/>
            <person name="Grigoriev I.V."/>
        </authorList>
    </citation>
    <scope>NUCLEOTIDE SEQUENCE [LARGE SCALE GENOMIC DNA]</scope>
    <source>
        <strain evidence="3">finn</strain>
    </source>
</reference>
<dbReference type="Gene3D" id="2.30.30.40">
    <property type="entry name" value="SH3 Domains"/>
    <property type="match status" value="1"/>
</dbReference>
<evidence type="ECO:0000256" key="1">
    <source>
        <dbReference type="SAM" id="Phobius"/>
    </source>
</evidence>
<keyword evidence="1" id="KW-1133">Transmembrane helix</keyword>
<evidence type="ECO:0008006" key="4">
    <source>
        <dbReference type="Google" id="ProtNLM"/>
    </source>
</evidence>
<protein>
    <recommendedName>
        <fullName evidence="4">SH3 domain-containing protein</fullName>
    </recommendedName>
</protein>
<dbReference type="SUPFAM" id="SSF50044">
    <property type="entry name" value="SH3-domain"/>
    <property type="match status" value="1"/>
</dbReference>
<proteinExistence type="predicted"/>
<accession>A0A1Y1V4K9</accession>
<sequence length="628" mass="72037">MINAILVFISIILSIILVILLLYIRHLKRDNIVDDEREPLIDKYNSVSISEDFFSRIVSKIPRIQKTREITNNFNSGEQIEDTFSILNKIDKEELLIANQLSQYCQSFNEQRRIDTGLSNGNINKASINLYTELNRHEPIDLDQIQSNILSKSYSKSVPNNNTLDILKFKLYHQELEKKKKDKSVYINLLNQYNSTTDNGNLGQYIVSDSSKYEILSNPSYSVSIDEEKDENQNIHNQEILNDKRAPSSLMYSNKPPLYLSSIRHNPNNKNEYNNNNEIHINTTLTKDSSIINNSNKINKENYNTPVNDSNSNYNDTYHNHIVDNESLKSPISNDNYEITSLSSPSGILSSPQATKLFNDISSLSIIIPKTVDDSIMFDNNQEQILNQKHQHQLYHSFDHSFDLDNKSPITPITPLNPLTALPQFNEGDNNNSNATQPNQSFIDLSINNNISNVIEETEMYENDDYSINYNHNHSMISNRRRSSDYFNKRRSKSLNTSSYISKNIVPSSLFASSLPPIDRPKRVQSLKRKLSDVLEKKTMAKAQDYIALSQRSFPVRANFVPDDKYDDEIQLNIGDLVIIKDVYLDSWANGINIMTNSSGVFPLCYLNTDEPQAKAKTKRFNKIVNDN</sequence>
<dbReference type="EMBL" id="MCFH01000033">
    <property type="protein sequence ID" value="ORX46940.1"/>
    <property type="molecule type" value="Genomic_DNA"/>
</dbReference>
<evidence type="ECO:0000313" key="2">
    <source>
        <dbReference type="EMBL" id="ORX46940.1"/>
    </source>
</evidence>
<keyword evidence="3" id="KW-1185">Reference proteome</keyword>
<dbReference type="AlphaFoldDB" id="A0A1Y1V4K9"/>
<dbReference type="OrthoDB" id="5595608at2759"/>
<reference evidence="2 3" key="1">
    <citation type="submission" date="2016-08" db="EMBL/GenBank/DDBJ databases">
        <title>Genomes of anaerobic fungi encode conserved fungal cellulosomes for biomass hydrolysis.</title>
        <authorList>
            <consortium name="DOE Joint Genome Institute"/>
            <person name="Haitjema C.H."/>
            <person name="Gilmore S.P."/>
            <person name="Henske J.K."/>
            <person name="Solomon K.V."/>
            <person name="De Groot R."/>
            <person name="Kuo A."/>
            <person name="Mondo S.J."/>
            <person name="Salamov A.A."/>
            <person name="Labutti K."/>
            <person name="Zhao Z."/>
            <person name="Chiniquy J."/>
            <person name="Barry K."/>
            <person name="Brewer H.M."/>
            <person name="Purvine S.O."/>
            <person name="Wright A.T."/>
            <person name="Boxma B."/>
            <person name="Van Alen T."/>
            <person name="Hackstein J.H."/>
            <person name="Baker S.E."/>
            <person name="Grigoriev I.V."/>
            <person name="O'Malley M.A."/>
        </authorList>
    </citation>
    <scope>NUCLEOTIDE SEQUENCE [LARGE SCALE GENOMIC DNA]</scope>
    <source>
        <strain evidence="3">finn</strain>
    </source>
</reference>
<gene>
    <name evidence="2" type="ORF">BCR36DRAFT_405540</name>
</gene>
<name>A0A1Y1V4K9_9FUNG</name>
<dbReference type="Proteomes" id="UP000193719">
    <property type="component" value="Unassembled WGS sequence"/>
</dbReference>
<dbReference type="InterPro" id="IPR036028">
    <property type="entry name" value="SH3-like_dom_sf"/>
</dbReference>
<keyword evidence="1" id="KW-0472">Membrane</keyword>
<evidence type="ECO:0000313" key="3">
    <source>
        <dbReference type="Proteomes" id="UP000193719"/>
    </source>
</evidence>
<keyword evidence="1" id="KW-0812">Transmembrane</keyword>